<feature type="transmembrane region" description="Helical" evidence="2">
    <location>
        <begin position="20"/>
        <end position="39"/>
    </location>
</feature>
<dbReference type="AlphaFoldDB" id="A0A0A7KIS4"/>
<dbReference type="PROSITE" id="PS51123">
    <property type="entry name" value="OMPA_2"/>
    <property type="match status" value="1"/>
</dbReference>
<keyword evidence="2" id="KW-0812">Transmembrane</keyword>
<gene>
    <name evidence="4" type="ORF">QR90_08535</name>
</gene>
<dbReference type="Proteomes" id="UP000030634">
    <property type="component" value="Chromosome"/>
</dbReference>
<dbReference type="Pfam" id="PF00691">
    <property type="entry name" value="OmpA"/>
    <property type="match status" value="1"/>
</dbReference>
<dbReference type="EMBL" id="CP010028">
    <property type="protein sequence ID" value="AIZ45139.1"/>
    <property type="molecule type" value="Genomic_DNA"/>
</dbReference>
<dbReference type="HOGENOM" id="CLU_1364326_0_0_0"/>
<accession>A0A0A7KIS4</accession>
<reference evidence="5" key="1">
    <citation type="submission" date="2014-11" db="EMBL/GenBank/DDBJ databases">
        <title>Hymenobacter sp. DG25B genome submission.</title>
        <authorList>
            <person name="Jung H.-Y."/>
            <person name="Kim M.K."/>
            <person name="Srinivasan S."/>
            <person name="Lim S."/>
        </authorList>
    </citation>
    <scope>NUCLEOTIDE SEQUENCE [LARGE SCALE GENOMIC DNA]</scope>
    <source>
        <strain evidence="5">DY59</strain>
    </source>
</reference>
<dbReference type="Gene3D" id="3.30.1330.60">
    <property type="entry name" value="OmpA-like domain"/>
    <property type="match status" value="1"/>
</dbReference>
<dbReference type="InterPro" id="IPR006665">
    <property type="entry name" value="OmpA-like"/>
</dbReference>
<dbReference type="SUPFAM" id="SSF103088">
    <property type="entry name" value="OmpA-like"/>
    <property type="match status" value="1"/>
</dbReference>
<evidence type="ECO:0000259" key="3">
    <source>
        <dbReference type="PROSITE" id="PS51123"/>
    </source>
</evidence>
<protein>
    <recommendedName>
        <fullName evidence="3">OmpA-like domain-containing protein</fullName>
    </recommendedName>
</protein>
<dbReference type="RefSeq" id="WP_039683837.1">
    <property type="nucleotide sequence ID" value="NZ_CP010028.1"/>
</dbReference>
<dbReference type="InterPro" id="IPR036737">
    <property type="entry name" value="OmpA-like_sf"/>
</dbReference>
<dbReference type="GO" id="GO:0016020">
    <property type="term" value="C:membrane"/>
    <property type="evidence" value="ECO:0007669"/>
    <property type="project" value="UniProtKB-UniRule"/>
</dbReference>
<dbReference type="InterPro" id="IPR050330">
    <property type="entry name" value="Bact_OuterMem_StrucFunc"/>
</dbReference>
<sequence>MIRRRTPDVEQNFYIAYADMAFTMVLVMTLIAVLVVLYGRIGWDDIQYKQAQAQIQREVISAYARTKLRAPYVNKGRNDPPGAQRWVFNQKNLFLPGTAQLTQESRRTLLAFAGVVREHDQQWRRLRIEGHTKPPRRGEPDNWQLSAARAEMVTRIFSGAGHIPAYKMAIAGRAGQNPIFKGSQSGNERVEILIEYTNPKK</sequence>
<keyword evidence="1 2" id="KW-0472">Membrane</keyword>
<evidence type="ECO:0000313" key="5">
    <source>
        <dbReference type="Proteomes" id="UP000030634"/>
    </source>
</evidence>
<dbReference type="STRING" id="1182571.QR90_08535"/>
<dbReference type="KEGG" id="dsw:QR90_08535"/>
<dbReference type="PANTHER" id="PTHR30329">
    <property type="entry name" value="STATOR ELEMENT OF FLAGELLAR MOTOR COMPLEX"/>
    <property type="match status" value="1"/>
</dbReference>
<evidence type="ECO:0000256" key="2">
    <source>
        <dbReference type="SAM" id="Phobius"/>
    </source>
</evidence>
<proteinExistence type="predicted"/>
<name>A0A0A7KIS4_9DEIO</name>
<organism evidence="4 5">
    <name type="scientific">Deinococcus radiopugnans</name>
    <dbReference type="NCBI Taxonomy" id="57497"/>
    <lineage>
        <taxon>Bacteria</taxon>
        <taxon>Thermotogati</taxon>
        <taxon>Deinococcota</taxon>
        <taxon>Deinococci</taxon>
        <taxon>Deinococcales</taxon>
        <taxon>Deinococcaceae</taxon>
        <taxon>Deinococcus</taxon>
    </lineage>
</organism>
<feature type="domain" description="OmpA-like" evidence="3">
    <location>
        <begin position="81"/>
        <end position="198"/>
    </location>
</feature>
<keyword evidence="2" id="KW-1133">Transmembrane helix</keyword>
<dbReference type="PANTHER" id="PTHR30329:SF21">
    <property type="entry name" value="LIPOPROTEIN YIAD-RELATED"/>
    <property type="match status" value="1"/>
</dbReference>
<dbReference type="CDD" id="cd07185">
    <property type="entry name" value="OmpA_C-like"/>
    <property type="match status" value="1"/>
</dbReference>
<evidence type="ECO:0000313" key="4">
    <source>
        <dbReference type="EMBL" id="AIZ45139.1"/>
    </source>
</evidence>
<evidence type="ECO:0000256" key="1">
    <source>
        <dbReference type="PROSITE-ProRule" id="PRU00473"/>
    </source>
</evidence>